<organism evidence="2">
    <name type="scientific">Tanacetum cinerariifolium</name>
    <name type="common">Dalmatian daisy</name>
    <name type="synonym">Chrysanthemum cinerariifolium</name>
    <dbReference type="NCBI Taxonomy" id="118510"/>
    <lineage>
        <taxon>Eukaryota</taxon>
        <taxon>Viridiplantae</taxon>
        <taxon>Streptophyta</taxon>
        <taxon>Embryophyta</taxon>
        <taxon>Tracheophyta</taxon>
        <taxon>Spermatophyta</taxon>
        <taxon>Magnoliopsida</taxon>
        <taxon>eudicotyledons</taxon>
        <taxon>Gunneridae</taxon>
        <taxon>Pentapetalae</taxon>
        <taxon>asterids</taxon>
        <taxon>campanulids</taxon>
        <taxon>Asterales</taxon>
        <taxon>Asteraceae</taxon>
        <taxon>Asteroideae</taxon>
        <taxon>Anthemideae</taxon>
        <taxon>Anthemidinae</taxon>
        <taxon>Tanacetum</taxon>
    </lineage>
</organism>
<name>A0A699XR79_TANCI</name>
<feature type="non-terminal residue" evidence="2">
    <location>
        <position position="1"/>
    </location>
</feature>
<dbReference type="AlphaFoldDB" id="A0A699XR79"/>
<sequence>QKYADGYYSFSSLFTPAFTERVGGYGRSTEQESASYAGKVSKADIGGEGAESAWPASISAQTTLTRAGVEGEQTDQPRAPPVA</sequence>
<reference evidence="2" key="1">
    <citation type="journal article" date="2019" name="Sci. Rep.">
        <title>Draft genome of Tanacetum cinerariifolium, the natural source of mosquito coil.</title>
        <authorList>
            <person name="Yamashiro T."/>
            <person name="Shiraishi A."/>
            <person name="Satake H."/>
            <person name="Nakayama K."/>
        </authorList>
    </citation>
    <scope>NUCLEOTIDE SEQUENCE</scope>
</reference>
<protein>
    <submittedName>
        <fullName evidence="2">Uncharacterized protein</fullName>
    </submittedName>
</protein>
<evidence type="ECO:0000256" key="1">
    <source>
        <dbReference type="SAM" id="MobiDB-lite"/>
    </source>
</evidence>
<accession>A0A699XR79</accession>
<gene>
    <name evidence="2" type="ORF">Tci_931420</name>
</gene>
<comment type="caution">
    <text evidence="2">The sequence shown here is derived from an EMBL/GenBank/DDBJ whole genome shotgun (WGS) entry which is preliminary data.</text>
</comment>
<feature type="non-terminal residue" evidence="2">
    <location>
        <position position="83"/>
    </location>
</feature>
<feature type="region of interest" description="Disordered" evidence="1">
    <location>
        <begin position="64"/>
        <end position="83"/>
    </location>
</feature>
<proteinExistence type="predicted"/>
<evidence type="ECO:0000313" key="2">
    <source>
        <dbReference type="EMBL" id="GFD59451.1"/>
    </source>
</evidence>
<dbReference type="EMBL" id="BKCJ011865152">
    <property type="protein sequence ID" value="GFD59451.1"/>
    <property type="molecule type" value="Genomic_DNA"/>
</dbReference>